<dbReference type="FunFam" id="3.30.70.2570:FF:000001">
    <property type="entry name" value="Translation factor GUF1, mitochondrial"/>
    <property type="match status" value="1"/>
</dbReference>
<evidence type="ECO:0000256" key="2">
    <source>
        <dbReference type="ARBA" id="ARBA00008626"/>
    </source>
</evidence>
<dbReference type="Pfam" id="PF15346">
    <property type="entry name" value="ARGLU"/>
    <property type="match status" value="1"/>
</dbReference>
<comment type="similarity">
    <text evidence="1">Belongs to the TRAFAC class translation factor GTPase superfamily. Classic translation factor GTPase family. LepA subfamily.</text>
</comment>
<dbReference type="InterPro" id="IPR004161">
    <property type="entry name" value="EFTu-like_2"/>
</dbReference>
<proteinExistence type="inferred from homology"/>
<keyword evidence="3 7" id="KW-0547">Nucleotide-binding</keyword>
<evidence type="ECO:0000313" key="11">
    <source>
        <dbReference type="EMBL" id="KAJ9558581.1"/>
    </source>
</evidence>
<name>A0AA38TNF5_9ASTR</name>
<dbReference type="InterPro" id="IPR031157">
    <property type="entry name" value="G_TR_CS"/>
</dbReference>
<dbReference type="GO" id="GO:0005525">
    <property type="term" value="F:GTP binding"/>
    <property type="evidence" value="ECO:0007669"/>
    <property type="project" value="UniProtKB-UniRule"/>
</dbReference>
<comment type="similarity">
    <text evidence="7">Belongs to the GTP-binding elongation factor family. LepA subfamily.</text>
</comment>
<keyword evidence="6 7" id="KW-0342">GTP-binding</keyword>
<evidence type="ECO:0000256" key="8">
    <source>
        <dbReference type="SAM" id="Coils"/>
    </source>
</evidence>
<dbReference type="CDD" id="cd03709">
    <property type="entry name" value="lepA_C"/>
    <property type="match status" value="1"/>
</dbReference>
<dbReference type="AlphaFoldDB" id="A0AA38TNF5"/>
<dbReference type="NCBIfam" id="TIGR01393">
    <property type="entry name" value="lepA"/>
    <property type="match status" value="1"/>
</dbReference>
<dbReference type="EC" id="3.6.5.n1" evidence="7"/>
<dbReference type="Gene3D" id="3.30.70.870">
    <property type="entry name" value="Elongation Factor G (Translational Gtpase), domain 3"/>
    <property type="match status" value="1"/>
</dbReference>
<dbReference type="SUPFAM" id="SSF52540">
    <property type="entry name" value="P-loop containing nucleoside triphosphate hydrolases"/>
    <property type="match status" value="1"/>
</dbReference>
<dbReference type="InterPro" id="IPR035654">
    <property type="entry name" value="LepA_IV"/>
</dbReference>
<evidence type="ECO:0000256" key="6">
    <source>
        <dbReference type="ARBA" id="ARBA00023134"/>
    </source>
</evidence>
<dbReference type="InterPro" id="IPR009000">
    <property type="entry name" value="Transl_B-barrel_sf"/>
</dbReference>
<dbReference type="InterPro" id="IPR000795">
    <property type="entry name" value="T_Tr_GTP-bd_dom"/>
</dbReference>
<evidence type="ECO:0000256" key="3">
    <source>
        <dbReference type="ARBA" id="ARBA00022741"/>
    </source>
</evidence>
<dbReference type="SUPFAM" id="SSF50447">
    <property type="entry name" value="Translation proteins"/>
    <property type="match status" value="1"/>
</dbReference>
<organism evidence="11 12">
    <name type="scientific">Centaurea solstitialis</name>
    <name type="common">yellow star-thistle</name>
    <dbReference type="NCBI Taxonomy" id="347529"/>
    <lineage>
        <taxon>Eukaryota</taxon>
        <taxon>Viridiplantae</taxon>
        <taxon>Streptophyta</taxon>
        <taxon>Embryophyta</taxon>
        <taxon>Tracheophyta</taxon>
        <taxon>Spermatophyta</taxon>
        <taxon>Magnoliopsida</taxon>
        <taxon>eudicotyledons</taxon>
        <taxon>Gunneridae</taxon>
        <taxon>Pentapetalae</taxon>
        <taxon>asterids</taxon>
        <taxon>campanulids</taxon>
        <taxon>Asterales</taxon>
        <taxon>Asteraceae</taxon>
        <taxon>Carduoideae</taxon>
        <taxon>Cardueae</taxon>
        <taxon>Centaureinae</taxon>
        <taxon>Centaurea</taxon>
    </lineage>
</organism>
<dbReference type="CDD" id="cd01890">
    <property type="entry name" value="LepA"/>
    <property type="match status" value="1"/>
</dbReference>
<dbReference type="NCBIfam" id="TIGR00231">
    <property type="entry name" value="small_GTP"/>
    <property type="match status" value="1"/>
</dbReference>
<feature type="binding site" evidence="7">
    <location>
        <begin position="308"/>
        <end position="312"/>
    </location>
    <ligand>
        <name>GTP</name>
        <dbReference type="ChEBI" id="CHEBI:37565"/>
    </ligand>
</feature>
<dbReference type="Gene3D" id="3.30.70.2570">
    <property type="entry name" value="Elongation factor 4, C-terminal domain"/>
    <property type="match status" value="1"/>
</dbReference>
<dbReference type="Gene3D" id="3.40.50.300">
    <property type="entry name" value="P-loop containing nucleotide triphosphate hydrolases"/>
    <property type="match status" value="1"/>
</dbReference>
<keyword evidence="8" id="KW-0175">Coiled coil</keyword>
<comment type="catalytic activity">
    <reaction evidence="7">
        <text>GTP + H2O = GDP + phosphate + H(+)</text>
        <dbReference type="Rhea" id="RHEA:19669"/>
        <dbReference type="ChEBI" id="CHEBI:15377"/>
        <dbReference type="ChEBI" id="CHEBI:15378"/>
        <dbReference type="ChEBI" id="CHEBI:37565"/>
        <dbReference type="ChEBI" id="CHEBI:43474"/>
        <dbReference type="ChEBI" id="CHEBI:58189"/>
        <dbReference type="EC" id="3.6.5.n1"/>
    </reaction>
</comment>
<dbReference type="InterPro" id="IPR006297">
    <property type="entry name" value="EF-4"/>
</dbReference>
<feature type="compositionally biased region" description="Basic residues" evidence="9">
    <location>
        <begin position="839"/>
        <end position="856"/>
    </location>
</feature>
<evidence type="ECO:0000256" key="4">
    <source>
        <dbReference type="ARBA" id="ARBA00022801"/>
    </source>
</evidence>
<feature type="coiled-coil region" evidence="8">
    <location>
        <begin position="994"/>
        <end position="1075"/>
    </location>
</feature>
<evidence type="ECO:0000256" key="9">
    <source>
        <dbReference type="SAM" id="MobiDB-lite"/>
    </source>
</evidence>
<evidence type="ECO:0000313" key="12">
    <source>
        <dbReference type="Proteomes" id="UP001172457"/>
    </source>
</evidence>
<feature type="binding site" evidence="7">
    <location>
        <begin position="243"/>
        <end position="250"/>
    </location>
    <ligand>
        <name>GTP</name>
        <dbReference type="ChEBI" id="CHEBI:37565"/>
    </ligand>
</feature>
<comment type="subcellular location">
    <subcellularLocation>
        <location evidence="7">Mitochondrion inner membrane</location>
        <topology evidence="7">Peripheral membrane protein</topology>
        <orientation evidence="7">Matrix side</orientation>
    </subcellularLocation>
</comment>
<dbReference type="InterPro" id="IPR035647">
    <property type="entry name" value="EFG_III/V"/>
</dbReference>
<dbReference type="InterPro" id="IPR033371">
    <property type="entry name" value="ARGLU1"/>
</dbReference>
<dbReference type="InterPro" id="IPR013842">
    <property type="entry name" value="LepA_CTD"/>
</dbReference>
<dbReference type="InterPro" id="IPR000640">
    <property type="entry name" value="EFG_V-like"/>
</dbReference>
<dbReference type="InterPro" id="IPR038363">
    <property type="entry name" value="LepA_C_sf"/>
</dbReference>
<comment type="function">
    <text evidence="7">Promotes mitochondrial protein synthesis. May act as a fidelity factor of the translation reaction, by catalyzing a one-codon backward translocation of tRNAs on improperly translocated ribosomes. Binds to mitochondrial ribosomes in a GTP-dependent manner.</text>
</comment>
<comment type="caution">
    <text evidence="11">The sequence shown here is derived from an EMBL/GenBank/DDBJ whole genome shotgun (WGS) entry which is preliminary data.</text>
</comment>
<feature type="compositionally biased region" description="Low complexity" evidence="9">
    <location>
        <begin position="905"/>
        <end position="920"/>
    </location>
</feature>
<dbReference type="PANTHER" id="PTHR43512">
    <property type="entry name" value="TRANSLATION FACTOR GUF1-RELATED"/>
    <property type="match status" value="1"/>
</dbReference>
<keyword evidence="5 7" id="KW-0648">Protein biosynthesis</keyword>
<feature type="region of interest" description="Disordered" evidence="9">
    <location>
        <begin position="836"/>
        <end position="940"/>
    </location>
</feature>
<dbReference type="Pfam" id="PF00009">
    <property type="entry name" value="GTP_EFTU"/>
    <property type="match status" value="1"/>
</dbReference>
<feature type="compositionally biased region" description="Basic and acidic residues" evidence="9">
    <location>
        <begin position="921"/>
        <end position="940"/>
    </location>
</feature>
<reference evidence="11" key="1">
    <citation type="submission" date="2023-03" db="EMBL/GenBank/DDBJ databases">
        <title>Chromosome-scale reference genome and RAD-based genetic map of yellow starthistle (Centaurea solstitialis) reveal putative structural variation and QTLs associated with invader traits.</title>
        <authorList>
            <person name="Reatini B."/>
            <person name="Cang F.A."/>
            <person name="Jiang Q."/>
            <person name="Mckibben M.T.W."/>
            <person name="Barker M.S."/>
            <person name="Rieseberg L.H."/>
            <person name="Dlugosch K.M."/>
        </authorList>
    </citation>
    <scope>NUCLEOTIDE SEQUENCE</scope>
    <source>
        <strain evidence="11">CAN-66</strain>
        <tissue evidence="11">Leaf</tissue>
    </source>
</reference>
<dbReference type="FunFam" id="2.40.30.10:FF:000015">
    <property type="entry name" value="Translation factor GUF1, mitochondrial"/>
    <property type="match status" value="1"/>
</dbReference>
<dbReference type="Pfam" id="PF06421">
    <property type="entry name" value="LepA_C"/>
    <property type="match status" value="1"/>
</dbReference>
<gene>
    <name evidence="11" type="ORF">OSB04_013195</name>
</gene>
<keyword evidence="12" id="KW-1185">Reference proteome</keyword>
<dbReference type="CDD" id="cd03699">
    <property type="entry name" value="EF4_II"/>
    <property type="match status" value="1"/>
</dbReference>
<feature type="compositionally biased region" description="Basic residues" evidence="9">
    <location>
        <begin position="865"/>
        <end position="904"/>
    </location>
</feature>
<dbReference type="Pfam" id="PF03660">
    <property type="entry name" value="PHF5"/>
    <property type="match status" value="1"/>
</dbReference>
<dbReference type="InterPro" id="IPR027417">
    <property type="entry name" value="P-loop_NTPase"/>
</dbReference>
<dbReference type="PRINTS" id="PR00315">
    <property type="entry name" value="ELONGATNFCT"/>
</dbReference>
<dbReference type="HAMAP" id="MF_00071">
    <property type="entry name" value="LepA"/>
    <property type="match status" value="1"/>
</dbReference>
<dbReference type="CDD" id="cd16260">
    <property type="entry name" value="EF4_III"/>
    <property type="match status" value="1"/>
</dbReference>
<dbReference type="GO" id="GO:0043022">
    <property type="term" value="F:ribosome binding"/>
    <property type="evidence" value="ECO:0007669"/>
    <property type="project" value="UniProtKB-UniRule"/>
</dbReference>
<dbReference type="FunFam" id="3.30.70.870:FF:000004">
    <property type="entry name" value="Translation factor GUF1, mitochondrial"/>
    <property type="match status" value="1"/>
</dbReference>
<dbReference type="PANTHER" id="PTHR43512:SF4">
    <property type="entry name" value="TRANSLATION FACTOR GUF1 HOMOLOG, CHLOROPLASTIC"/>
    <property type="match status" value="1"/>
</dbReference>
<dbReference type="PROSITE" id="PS00301">
    <property type="entry name" value="G_TR_1"/>
    <property type="match status" value="1"/>
</dbReference>
<comment type="similarity">
    <text evidence="2">Belongs to the PHF5 family.</text>
</comment>
<dbReference type="GO" id="GO:0003924">
    <property type="term" value="F:GTPase activity"/>
    <property type="evidence" value="ECO:0007669"/>
    <property type="project" value="UniProtKB-UniRule"/>
</dbReference>
<sequence>MAKHHPDLIMCRKQPGIAIGRLCEKCDGKCVICDSYVRPCTLVRVCDECNYGSFQGRCVICGGVGISDAYYCKECTQQEKDRDGCPKIVNLGSAKTDLFYEREISDIEDQLCVLKRTTIATTRRDNGDQPPTLLILQTTVATHDTYNHRTTTAILSHHHHHRHQLLPVPVSSRTFCSLQSLRSSSNASNSYSRSRRRSYRVCSKAADVQSKEASDAAEATFVAGRDRLLKVPIENIRNFSIIAHIDHGKSTLADKLLQVTGTVPSREMKEQFLDNMDLERERGITIKLQAARMRFMYEDRPYCLNLIDTPGHVDFSYEVSRSLAACEGALLVVDASQACLLKFYRSWTLLAEGVEAQTLANVYLALENNLEVIPVLNKIDLPGAEPSRVIQEIEEVIGLDCSNAIYCSAKEGIGINEILNAIVQRIPPPPNSAARPFRALIFDSYYDAYRGVIVYFRVIDGTVKKGDRILFMASGKDYLADEIGVLSPNQLQVDELYAGEVGYISASIRSVADARVGDTITHYSRKAEQSLPGYKEATPMVFCGLFPIDADQFPDLRDALEKLQLNDAALKFEPETSSAMGFGFRCGFLGLLHMEIVQERLEREYALSLITTAPSVVYRVNCTNGETVECSNPSVLPEPGKRRSVEEPIVKIEMLTPKDYIGSLMELAQERRGEFKEMKYITETRASLTYEMPLAEMVGDFFDQLKSRSKGYASMEYSFIGYKESDLIKLDVLINSEGVEPLSTIVHRDKLNLSLIGIFCGKALTQKLKELIPRQMFKVPIQACIGTKVIASESLSAIRKDVLAKCLWKEKNEGDWKVDVPQEAFMAVLKLEKRSPSSYRRRYSPSPVSRRRRRDRSRSPYTTSHSRRRSHSGTPRRRRSRSPVSRHKKSRSPTPRRHRRRRSRTSSLSPVESPSPSVTSTERKTALAKSRKEEEEKKRLEQEMELKILEEETTKRIEEAIRTRVEEKLVSDEVKLEIERRVEEGRKKLFDDVAVQLEREKEAALTEARQKEEQARREREELDKMLEENRRRVEEAQRREALELQRKEEERHRELELIQRQKEEAARRKKLEDEEELMKLSTKETNSLVKLEYAVEIDAFKL</sequence>
<dbReference type="FunFam" id="3.40.50.300:FF:000078">
    <property type="entry name" value="Elongation factor 4"/>
    <property type="match status" value="1"/>
</dbReference>
<dbReference type="GO" id="GO:0045727">
    <property type="term" value="P:positive regulation of translation"/>
    <property type="evidence" value="ECO:0007669"/>
    <property type="project" value="UniProtKB-UniRule"/>
</dbReference>
<dbReference type="InterPro" id="IPR005225">
    <property type="entry name" value="Small_GTP-bd"/>
</dbReference>
<dbReference type="PROSITE" id="PS51722">
    <property type="entry name" value="G_TR_2"/>
    <property type="match status" value="1"/>
</dbReference>
<evidence type="ECO:0000256" key="1">
    <source>
        <dbReference type="ARBA" id="ARBA00005454"/>
    </source>
</evidence>
<dbReference type="SMART" id="SM00838">
    <property type="entry name" value="EFG_C"/>
    <property type="match status" value="1"/>
</dbReference>
<keyword evidence="7" id="KW-0472">Membrane</keyword>
<dbReference type="FunFam" id="3.30.70.240:FF:000007">
    <property type="entry name" value="Translation factor GUF1, mitochondrial"/>
    <property type="match status" value="1"/>
</dbReference>
<dbReference type="Proteomes" id="UP001172457">
    <property type="component" value="Chromosome 3"/>
</dbReference>
<dbReference type="GO" id="GO:0006412">
    <property type="term" value="P:translation"/>
    <property type="evidence" value="ECO:0007669"/>
    <property type="project" value="UniProtKB-KW"/>
</dbReference>
<dbReference type="SUPFAM" id="SSF54980">
    <property type="entry name" value="EF-G C-terminal domain-like"/>
    <property type="match status" value="2"/>
</dbReference>
<evidence type="ECO:0000259" key="10">
    <source>
        <dbReference type="PROSITE" id="PS51722"/>
    </source>
</evidence>
<dbReference type="Pfam" id="PF00679">
    <property type="entry name" value="EFG_C"/>
    <property type="match status" value="1"/>
</dbReference>
<dbReference type="Pfam" id="PF03144">
    <property type="entry name" value="GTP_EFTU_D2"/>
    <property type="match status" value="1"/>
</dbReference>
<feature type="binding site" evidence="7">
    <location>
        <begin position="377"/>
        <end position="380"/>
    </location>
    <ligand>
        <name>GTP</name>
        <dbReference type="ChEBI" id="CHEBI:37565"/>
    </ligand>
</feature>
<dbReference type="GO" id="GO:0005743">
    <property type="term" value="C:mitochondrial inner membrane"/>
    <property type="evidence" value="ECO:0007669"/>
    <property type="project" value="UniProtKB-SubCell"/>
</dbReference>
<keyword evidence="4 7" id="KW-0378">Hydrolase</keyword>
<protein>
    <recommendedName>
        <fullName evidence="7">Translation factor GUF1 homolog, mitochondrial</fullName>
        <ecNumber evidence="7">3.6.5.n1</ecNumber>
    </recommendedName>
    <alternativeName>
        <fullName evidence="7">Elongation factor 4 homolog</fullName>
        <shortName evidence="7">EF-4</shortName>
    </alternativeName>
    <alternativeName>
        <fullName evidence="7">GTPase GUF1 homolog</fullName>
    </alternativeName>
    <alternativeName>
        <fullName evidence="7">Ribosomal back-translocase</fullName>
    </alternativeName>
</protein>
<evidence type="ECO:0000256" key="5">
    <source>
        <dbReference type="ARBA" id="ARBA00022917"/>
    </source>
</evidence>
<dbReference type="EMBL" id="JARYMX010000003">
    <property type="protein sequence ID" value="KAJ9558581.1"/>
    <property type="molecule type" value="Genomic_DNA"/>
</dbReference>
<dbReference type="Gene3D" id="2.40.30.10">
    <property type="entry name" value="Translation factors"/>
    <property type="match status" value="1"/>
</dbReference>
<evidence type="ECO:0000256" key="7">
    <source>
        <dbReference type="HAMAP-Rule" id="MF_03137"/>
    </source>
</evidence>
<dbReference type="InterPro" id="IPR005345">
    <property type="entry name" value="PHF5"/>
</dbReference>
<keyword evidence="7" id="KW-0999">Mitochondrion inner membrane</keyword>
<dbReference type="GO" id="GO:0005759">
    <property type="term" value="C:mitochondrial matrix"/>
    <property type="evidence" value="ECO:0007669"/>
    <property type="project" value="UniProtKB-UniRule"/>
</dbReference>
<feature type="domain" description="Tr-type G" evidence="10">
    <location>
        <begin position="234"/>
        <end position="430"/>
    </location>
</feature>
<accession>A0AA38TNF5</accession>
<keyword evidence="7" id="KW-0496">Mitochondrion</keyword>
<dbReference type="GO" id="GO:0000398">
    <property type="term" value="P:mRNA splicing, via spliceosome"/>
    <property type="evidence" value="ECO:0007669"/>
    <property type="project" value="InterPro"/>
</dbReference>
<dbReference type="Gene3D" id="3.30.70.240">
    <property type="match status" value="1"/>
</dbReference>